<evidence type="ECO:0000313" key="2">
    <source>
        <dbReference type="Proteomes" id="UP001386955"/>
    </source>
</evidence>
<protein>
    <submittedName>
        <fullName evidence="1">Uncharacterized protein</fullName>
    </submittedName>
</protein>
<organism evidence="1 2">
    <name type="scientific">Psophocarpus tetragonolobus</name>
    <name type="common">Winged bean</name>
    <name type="synonym">Dolichos tetragonolobus</name>
    <dbReference type="NCBI Taxonomy" id="3891"/>
    <lineage>
        <taxon>Eukaryota</taxon>
        <taxon>Viridiplantae</taxon>
        <taxon>Streptophyta</taxon>
        <taxon>Embryophyta</taxon>
        <taxon>Tracheophyta</taxon>
        <taxon>Spermatophyta</taxon>
        <taxon>Magnoliopsida</taxon>
        <taxon>eudicotyledons</taxon>
        <taxon>Gunneridae</taxon>
        <taxon>Pentapetalae</taxon>
        <taxon>rosids</taxon>
        <taxon>fabids</taxon>
        <taxon>Fabales</taxon>
        <taxon>Fabaceae</taxon>
        <taxon>Papilionoideae</taxon>
        <taxon>50 kb inversion clade</taxon>
        <taxon>NPAAA clade</taxon>
        <taxon>indigoferoid/millettioid clade</taxon>
        <taxon>Phaseoleae</taxon>
        <taxon>Psophocarpus</taxon>
    </lineage>
</organism>
<sequence>MLYHSVIQLFMKLRNLFQNQDVLFWVQTPWLQMESIFSQFLTCANGRVGSSSATERATVELLTWHMGIRSSFLIQPSESLGEEENRLQHALARDVRSLKKLAHADH</sequence>
<dbReference type="Proteomes" id="UP001386955">
    <property type="component" value="Unassembled WGS sequence"/>
</dbReference>
<dbReference type="EMBL" id="JAYMYS010000009">
    <property type="protein sequence ID" value="KAK7380018.1"/>
    <property type="molecule type" value="Genomic_DNA"/>
</dbReference>
<proteinExistence type="predicted"/>
<keyword evidence="2" id="KW-1185">Reference proteome</keyword>
<comment type="caution">
    <text evidence="1">The sequence shown here is derived from an EMBL/GenBank/DDBJ whole genome shotgun (WGS) entry which is preliminary data.</text>
</comment>
<name>A0AAN9P2M7_PSOTE</name>
<gene>
    <name evidence="1" type="ORF">VNO78_32350</name>
</gene>
<dbReference type="AlphaFoldDB" id="A0AAN9P2M7"/>
<reference evidence="1 2" key="1">
    <citation type="submission" date="2024-01" db="EMBL/GenBank/DDBJ databases">
        <title>The genomes of 5 underutilized Papilionoideae crops provide insights into root nodulation and disease resistanc.</title>
        <authorList>
            <person name="Jiang F."/>
        </authorList>
    </citation>
    <scope>NUCLEOTIDE SEQUENCE [LARGE SCALE GENOMIC DNA]</scope>
    <source>
        <strain evidence="1">DUOXIRENSHENG_FW03</strain>
        <tissue evidence="1">Leaves</tissue>
    </source>
</reference>
<evidence type="ECO:0000313" key="1">
    <source>
        <dbReference type="EMBL" id="KAK7380018.1"/>
    </source>
</evidence>
<accession>A0AAN9P2M7</accession>